<dbReference type="InterPro" id="IPR007763">
    <property type="entry name" value="NDUFA12"/>
</dbReference>
<name>A0ABQ9AR57_9ROSI</name>
<comment type="similarity">
    <text evidence="1 2">Belongs to the complex I NDUFA12 subunit family.</text>
</comment>
<dbReference type="PANTHER" id="PTHR12910">
    <property type="entry name" value="NADH-UBIQUINONE OXIDOREDUCTASE SUBUNIT B17.2"/>
    <property type="match status" value="1"/>
</dbReference>
<reference evidence="4" key="1">
    <citation type="submission" date="2022-10" db="EMBL/GenBank/DDBJ databases">
        <authorList>
            <person name="Hyden B.L."/>
            <person name="Feng K."/>
            <person name="Yates T."/>
            <person name="Jawdy S."/>
            <person name="Smart L.B."/>
            <person name="Muchero W."/>
        </authorList>
    </citation>
    <scope>NUCLEOTIDE SEQUENCE</scope>
    <source>
        <tissue evidence="4">Shoot tip</tissue>
    </source>
</reference>
<dbReference type="Pfam" id="PF05071">
    <property type="entry name" value="NDUFA12"/>
    <property type="match status" value="1"/>
</dbReference>
<protein>
    <recommendedName>
        <fullName evidence="2">NADH dehydrogenase [ubiquinone] 1 alpha subcomplex subunit 12</fullName>
    </recommendedName>
</protein>
<keyword evidence="2" id="KW-0496">Mitochondrion</keyword>
<evidence type="ECO:0000256" key="2">
    <source>
        <dbReference type="RuleBase" id="RU363103"/>
    </source>
</evidence>
<dbReference type="Proteomes" id="UP001141253">
    <property type="component" value="Chromosome 18"/>
</dbReference>
<keyword evidence="2" id="KW-0813">Transport</keyword>
<feature type="compositionally biased region" description="Basic residues" evidence="3">
    <location>
        <begin position="44"/>
        <end position="54"/>
    </location>
</feature>
<dbReference type="PANTHER" id="PTHR12910:SF1">
    <property type="entry name" value="NADH DEHYDROGENASE [UBIQUINONE] 1 ALPHA SUBCOMPLEX SUBUNIT 12"/>
    <property type="match status" value="1"/>
</dbReference>
<comment type="function">
    <text evidence="2">Accessory subunit of the mitochondrial membrane respiratory chain NADH dehydrogenase (Complex I), that is believed not to be involved in catalysis. Complex I functions in the transfer of electrons from NADH to the respiratory chain. The immediate electron acceptor for the enzyme is believed to be ubiquinone.</text>
</comment>
<gene>
    <name evidence="4" type="ORF">OIU77_005923</name>
</gene>
<feature type="region of interest" description="Disordered" evidence="3">
    <location>
        <begin position="1"/>
        <end position="54"/>
    </location>
</feature>
<evidence type="ECO:0000256" key="3">
    <source>
        <dbReference type="SAM" id="MobiDB-lite"/>
    </source>
</evidence>
<sequence length="155" mass="17652">MTLLSSSPLPPPSQGVACPLPTSKPHNNRYIQPRRPLPLQDRRGRPRPRSQRKNRQVPFFSSLVSVLFSGAYLASLYKAKKETLARLAGYLNNRTLVGVDKVGNRHFTRTEEIGGIMKEKRWVVFKGEEDPTSLPAEWICWLNGQRKRAPTPEVY</sequence>
<proteinExistence type="inferred from homology"/>
<comment type="caution">
    <text evidence="4">The sequence shown here is derived from an EMBL/GenBank/DDBJ whole genome shotgun (WGS) entry which is preliminary data.</text>
</comment>
<evidence type="ECO:0000313" key="4">
    <source>
        <dbReference type="EMBL" id="KAJ6355428.1"/>
    </source>
</evidence>
<reference evidence="4" key="2">
    <citation type="journal article" date="2023" name="Int. J. Mol. Sci.">
        <title>De Novo Assembly and Annotation of 11 Diverse Shrub Willow (Salix) Genomes Reveals Novel Gene Organization in Sex-Linked Regions.</title>
        <authorList>
            <person name="Hyden B."/>
            <person name="Feng K."/>
            <person name="Yates T.B."/>
            <person name="Jawdy S."/>
            <person name="Cereghino C."/>
            <person name="Smart L.B."/>
            <person name="Muchero W."/>
        </authorList>
    </citation>
    <scope>NUCLEOTIDE SEQUENCE</scope>
    <source>
        <tissue evidence="4">Shoot tip</tissue>
    </source>
</reference>
<evidence type="ECO:0000313" key="5">
    <source>
        <dbReference type="Proteomes" id="UP001141253"/>
    </source>
</evidence>
<keyword evidence="2" id="KW-0472">Membrane</keyword>
<dbReference type="EMBL" id="JAPFFI010000017">
    <property type="protein sequence ID" value="KAJ6355428.1"/>
    <property type="molecule type" value="Genomic_DNA"/>
</dbReference>
<organism evidence="4 5">
    <name type="scientific">Salix suchowensis</name>
    <dbReference type="NCBI Taxonomy" id="1278906"/>
    <lineage>
        <taxon>Eukaryota</taxon>
        <taxon>Viridiplantae</taxon>
        <taxon>Streptophyta</taxon>
        <taxon>Embryophyta</taxon>
        <taxon>Tracheophyta</taxon>
        <taxon>Spermatophyta</taxon>
        <taxon>Magnoliopsida</taxon>
        <taxon>eudicotyledons</taxon>
        <taxon>Gunneridae</taxon>
        <taxon>Pentapetalae</taxon>
        <taxon>rosids</taxon>
        <taxon>fabids</taxon>
        <taxon>Malpighiales</taxon>
        <taxon>Salicaceae</taxon>
        <taxon>Saliceae</taxon>
        <taxon>Salix</taxon>
    </lineage>
</organism>
<keyword evidence="5" id="KW-1185">Reference proteome</keyword>
<comment type="subcellular location">
    <subcellularLocation>
        <location evidence="2">Mitochondrion inner membrane</location>
        <topology evidence="2">Peripheral membrane protein</topology>
        <orientation evidence="2">Matrix side</orientation>
    </subcellularLocation>
</comment>
<keyword evidence="2" id="KW-0999">Mitochondrion inner membrane</keyword>
<keyword evidence="2" id="KW-0679">Respiratory chain</keyword>
<accession>A0ABQ9AR57</accession>
<evidence type="ECO:0000256" key="1">
    <source>
        <dbReference type="ARBA" id="ARBA00007355"/>
    </source>
</evidence>
<keyword evidence="2" id="KW-0249">Electron transport</keyword>